<dbReference type="Pfam" id="PF01569">
    <property type="entry name" value="PAP2"/>
    <property type="match status" value="1"/>
</dbReference>
<dbReference type="InterPro" id="IPR000326">
    <property type="entry name" value="PAP2/HPO"/>
</dbReference>
<feature type="transmembrane region" description="Helical" evidence="1">
    <location>
        <begin position="117"/>
        <end position="136"/>
    </location>
</feature>
<feature type="domain" description="Phosphatidic acid phosphatase type 2/haloperoxidase" evidence="2">
    <location>
        <begin position="78"/>
        <end position="185"/>
    </location>
</feature>
<feature type="transmembrane region" description="Helical" evidence="1">
    <location>
        <begin position="174"/>
        <end position="195"/>
    </location>
</feature>
<sequence>MNSYIVLLLAVSILLLLIFNIKTSRRFNLFDHWLHHQLVKKHDGYKWQVIAFINDPKLMVVWDVLLAGLLLNEERNLTAIWVLGTLGFADASGIVMKKLIRRRRPIMHSDMENGYSFPSGHVLGATTMGLILLQLFAKEFGLIFIIGIVALWVMVIISRLSLKAHYPSDIVGATSLAIVCFSISQQLYFSILSVWEITNSRT</sequence>
<organism evidence="3 4">
    <name type="scientific">Lactobacillus helveticus</name>
    <name type="common">Lactobacillus suntoryeus</name>
    <dbReference type="NCBI Taxonomy" id="1587"/>
    <lineage>
        <taxon>Bacteria</taxon>
        <taxon>Bacillati</taxon>
        <taxon>Bacillota</taxon>
        <taxon>Bacilli</taxon>
        <taxon>Lactobacillales</taxon>
        <taxon>Lactobacillaceae</taxon>
        <taxon>Lactobacillus</taxon>
    </lineage>
</organism>
<feature type="transmembrane region" description="Helical" evidence="1">
    <location>
        <begin position="78"/>
        <end position="96"/>
    </location>
</feature>
<dbReference type="PANTHER" id="PTHR14969:SF13">
    <property type="entry name" value="AT30094P"/>
    <property type="match status" value="1"/>
</dbReference>
<keyword evidence="1" id="KW-0472">Membrane</keyword>
<dbReference type="RefSeq" id="WP_101853869.1">
    <property type="nucleotide sequence ID" value="NZ_CP015496.1"/>
</dbReference>
<feature type="transmembrane region" description="Helical" evidence="1">
    <location>
        <begin position="142"/>
        <end position="162"/>
    </location>
</feature>
<dbReference type="PANTHER" id="PTHR14969">
    <property type="entry name" value="SPHINGOSINE-1-PHOSPHATE PHOSPHOHYDROLASE"/>
    <property type="match status" value="1"/>
</dbReference>
<proteinExistence type="predicted"/>
<dbReference type="SMART" id="SM00014">
    <property type="entry name" value="acidPPc"/>
    <property type="match status" value="1"/>
</dbReference>
<name>A0AAU8XUP6_LACHE</name>
<reference evidence="4" key="1">
    <citation type="submission" date="2016-05" db="EMBL/GenBank/DDBJ databases">
        <title>Genome sequence of Lactobacillus helveticus FAM8105.</title>
        <authorList>
            <person name="Ahrens C."/>
            <person name="Schmid M."/>
        </authorList>
    </citation>
    <scope>NUCLEOTIDE SEQUENCE [LARGE SCALE GENOMIC DNA]</scope>
    <source>
        <strain evidence="4">FAM8105</strain>
    </source>
</reference>
<dbReference type="Gene3D" id="1.20.144.10">
    <property type="entry name" value="Phosphatidic acid phosphatase type 2/haloperoxidase"/>
    <property type="match status" value="1"/>
</dbReference>
<dbReference type="CDD" id="cd03392">
    <property type="entry name" value="PAP2_like_2"/>
    <property type="match status" value="1"/>
</dbReference>
<dbReference type="SUPFAM" id="SSF48317">
    <property type="entry name" value="Acid phosphatase/Vanadium-dependent haloperoxidase"/>
    <property type="match status" value="1"/>
</dbReference>
<dbReference type="InterPro" id="IPR036938">
    <property type="entry name" value="PAP2/HPO_sf"/>
</dbReference>
<evidence type="ECO:0000256" key="1">
    <source>
        <dbReference type="SAM" id="Phobius"/>
    </source>
</evidence>
<evidence type="ECO:0000313" key="3">
    <source>
        <dbReference type="EMBL" id="AUI74457.1"/>
    </source>
</evidence>
<keyword evidence="1" id="KW-1133">Transmembrane helix</keyword>
<keyword evidence="1" id="KW-0812">Transmembrane</keyword>
<evidence type="ECO:0000313" key="4">
    <source>
        <dbReference type="Proteomes" id="UP000234562"/>
    </source>
</evidence>
<evidence type="ECO:0000259" key="2">
    <source>
        <dbReference type="SMART" id="SM00014"/>
    </source>
</evidence>
<dbReference type="AlphaFoldDB" id="A0AAU8XUP6"/>
<gene>
    <name evidence="3" type="ORF">Lh8105_06505</name>
</gene>
<accession>A0AAU8XUP6</accession>
<protein>
    <recommendedName>
        <fullName evidence="2">Phosphatidic acid phosphatase type 2/haloperoxidase domain-containing protein</fullName>
    </recommendedName>
</protein>
<dbReference type="Proteomes" id="UP000234562">
    <property type="component" value="Chromosome"/>
</dbReference>
<dbReference type="EMBL" id="CP015496">
    <property type="protein sequence ID" value="AUI74457.1"/>
    <property type="molecule type" value="Genomic_DNA"/>
</dbReference>